<keyword evidence="1" id="KW-0812">Transmembrane</keyword>
<feature type="transmembrane region" description="Helical" evidence="1">
    <location>
        <begin position="12"/>
        <end position="34"/>
    </location>
</feature>
<protein>
    <submittedName>
        <fullName evidence="2">Putative membrane protein</fullName>
    </submittedName>
</protein>
<keyword evidence="1" id="KW-0472">Membrane</keyword>
<feature type="transmembrane region" description="Helical" evidence="1">
    <location>
        <begin position="83"/>
        <end position="102"/>
    </location>
</feature>
<feature type="transmembrane region" description="Helical" evidence="1">
    <location>
        <begin position="54"/>
        <end position="71"/>
    </location>
</feature>
<keyword evidence="1" id="KW-1133">Transmembrane helix</keyword>
<gene>
    <name evidence="2" type="ORF">SAMN05421823_102628</name>
</gene>
<dbReference type="PANTHER" id="PTHR37692:SF1">
    <property type="entry name" value="DUF420 DOMAIN-CONTAINING PROTEIN"/>
    <property type="match status" value="1"/>
</dbReference>
<evidence type="ECO:0000313" key="2">
    <source>
        <dbReference type="EMBL" id="SDK39387.1"/>
    </source>
</evidence>
<dbReference type="Proteomes" id="UP000198510">
    <property type="component" value="Unassembled WGS sequence"/>
</dbReference>
<dbReference type="OrthoDB" id="9811380at2"/>
<dbReference type="AlphaFoldDB" id="A0A1G9BIV3"/>
<name>A0A1G9BIV3_9BACT</name>
<dbReference type="STRING" id="1075417.SAMN05421823_102628"/>
<keyword evidence="3" id="KW-1185">Reference proteome</keyword>
<evidence type="ECO:0000256" key="1">
    <source>
        <dbReference type="SAM" id="Phobius"/>
    </source>
</evidence>
<feature type="transmembrane region" description="Helical" evidence="1">
    <location>
        <begin position="131"/>
        <end position="157"/>
    </location>
</feature>
<dbReference type="EMBL" id="FNFO01000002">
    <property type="protein sequence ID" value="SDK39387.1"/>
    <property type="molecule type" value="Genomic_DNA"/>
</dbReference>
<feature type="transmembrane region" description="Helical" evidence="1">
    <location>
        <begin position="177"/>
        <end position="195"/>
    </location>
</feature>
<sequence length="197" mass="22027">MSDLTQVKQPDNRVLILIGVLSVAIPVVVAFLLFVPQTGKMGDFDVSFLPHLNAVLNSATALLLIAGYLFIRKHRIRQHQTMMISAFVLSSLFLVSYVVYHFQAPSTHFGDTNADGVVDAVEAAAVGGVRYAYLILLLTHIVLAAVIVPFVLLSIYFGWTDQRQRHRKVSRWTFPMWLYVAVTGVIVYLMISPYYPA</sequence>
<accession>A0A1G9BIV3</accession>
<reference evidence="2 3" key="1">
    <citation type="submission" date="2016-10" db="EMBL/GenBank/DDBJ databases">
        <authorList>
            <person name="de Groot N.N."/>
        </authorList>
    </citation>
    <scope>NUCLEOTIDE SEQUENCE [LARGE SCALE GENOMIC DNA]</scope>
    <source>
        <strain evidence="2 3">DSM 25186</strain>
    </source>
</reference>
<dbReference type="Pfam" id="PF04238">
    <property type="entry name" value="DUF420"/>
    <property type="match status" value="1"/>
</dbReference>
<organism evidence="2 3">
    <name type="scientific">Catalinimonas alkaloidigena</name>
    <dbReference type="NCBI Taxonomy" id="1075417"/>
    <lineage>
        <taxon>Bacteria</taxon>
        <taxon>Pseudomonadati</taxon>
        <taxon>Bacteroidota</taxon>
        <taxon>Cytophagia</taxon>
        <taxon>Cytophagales</taxon>
        <taxon>Catalimonadaceae</taxon>
        <taxon>Catalinimonas</taxon>
    </lineage>
</organism>
<dbReference type="RefSeq" id="WP_089680440.1">
    <property type="nucleotide sequence ID" value="NZ_FNFO01000002.1"/>
</dbReference>
<dbReference type="InterPro" id="IPR007352">
    <property type="entry name" value="DUF420"/>
</dbReference>
<evidence type="ECO:0000313" key="3">
    <source>
        <dbReference type="Proteomes" id="UP000198510"/>
    </source>
</evidence>
<dbReference type="PANTHER" id="PTHR37692">
    <property type="entry name" value="HYPOTHETICAL MEMBRANE SPANNING PROTEIN"/>
    <property type="match status" value="1"/>
</dbReference>
<proteinExistence type="predicted"/>